<feature type="region of interest" description="Disordered" evidence="1">
    <location>
        <begin position="360"/>
        <end position="549"/>
    </location>
</feature>
<feature type="region of interest" description="Disordered" evidence="1">
    <location>
        <begin position="278"/>
        <end position="312"/>
    </location>
</feature>
<feature type="compositionally biased region" description="Polar residues" evidence="1">
    <location>
        <begin position="498"/>
        <end position="520"/>
    </location>
</feature>
<evidence type="ECO:0000313" key="3">
    <source>
        <dbReference type="Proteomes" id="UP000324222"/>
    </source>
</evidence>
<evidence type="ECO:0000313" key="2">
    <source>
        <dbReference type="EMBL" id="MPC41730.1"/>
    </source>
</evidence>
<feature type="compositionally biased region" description="Polar residues" evidence="1">
    <location>
        <begin position="283"/>
        <end position="293"/>
    </location>
</feature>
<protein>
    <submittedName>
        <fullName evidence="2">Uncharacterized protein</fullName>
    </submittedName>
</protein>
<feature type="region of interest" description="Disordered" evidence="1">
    <location>
        <begin position="119"/>
        <end position="161"/>
    </location>
</feature>
<organism evidence="2 3">
    <name type="scientific">Portunus trituberculatus</name>
    <name type="common">Swimming crab</name>
    <name type="synonym">Neptunus trituberculatus</name>
    <dbReference type="NCBI Taxonomy" id="210409"/>
    <lineage>
        <taxon>Eukaryota</taxon>
        <taxon>Metazoa</taxon>
        <taxon>Ecdysozoa</taxon>
        <taxon>Arthropoda</taxon>
        <taxon>Crustacea</taxon>
        <taxon>Multicrustacea</taxon>
        <taxon>Malacostraca</taxon>
        <taxon>Eumalacostraca</taxon>
        <taxon>Eucarida</taxon>
        <taxon>Decapoda</taxon>
        <taxon>Pleocyemata</taxon>
        <taxon>Brachyura</taxon>
        <taxon>Eubrachyura</taxon>
        <taxon>Portunoidea</taxon>
        <taxon>Portunidae</taxon>
        <taxon>Portuninae</taxon>
        <taxon>Portunus</taxon>
    </lineage>
</organism>
<dbReference type="EMBL" id="VSRR010005166">
    <property type="protein sequence ID" value="MPC41730.1"/>
    <property type="molecule type" value="Genomic_DNA"/>
</dbReference>
<feature type="compositionally biased region" description="Basic and acidic residues" evidence="1">
    <location>
        <begin position="294"/>
        <end position="303"/>
    </location>
</feature>
<feature type="region of interest" description="Disordered" evidence="1">
    <location>
        <begin position="242"/>
        <end position="261"/>
    </location>
</feature>
<comment type="caution">
    <text evidence="2">The sequence shown here is derived from an EMBL/GenBank/DDBJ whole genome shotgun (WGS) entry which is preliminary data.</text>
</comment>
<dbReference type="AlphaFoldDB" id="A0A5B7F2Y8"/>
<dbReference type="Proteomes" id="UP000324222">
    <property type="component" value="Unassembled WGS sequence"/>
</dbReference>
<feature type="compositionally biased region" description="Acidic residues" evidence="1">
    <location>
        <begin position="485"/>
        <end position="496"/>
    </location>
</feature>
<feature type="region of interest" description="Disordered" evidence="1">
    <location>
        <begin position="175"/>
        <end position="236"/>
    </location>
</feature>
<feature type="compositionally biased region" description="Polar residues" evidence="1">
    <location>
        <begin position="529"/>
        <end position="549"/>
    </location>
</feature>
<evidence type="ECO:0000256" key="1">
    <source>
        <dbReference type="SAM" id="MobiDB-lite"/>
    </source>
</evidence>
<feature type="compositionally biased region" description="Basic and acidic residues" evidence="1">
    <location>
        <begin position="195"/>
        <end position="221"/>
    </location>
</feature>
<feature type="compositionally biased region" description="Acidic residues" evidence="1">
    <location>
        <begin position="408"/>
        <end position="421"/>
    </location>
</feature>
<feature type="compositionally biased region" description="Polar residues" evidence="1">
    <location>
        <begin position="58"/>
        <end position="67"/>
    </location>
</feature>
<name>A0A5B7F2Y8_PORTR</name>
<feature type="compositionally biased region" description="Polar residues" evidence="1">
    <location>
        <begin position="360"/>
        <end position="373"/>
    </location>
</feature>
<gene>
    <name evidence="2" type="ORF">E2C01_035332</name>
</gene>
<reference evidence="2 3" key="1">
    <citation type="submission" date="2019-05" db="EMBL/GenBank/DDBJ databases">
        <title>Another draft genome of Portunus trituberculatus and its Hox gene families provides insights of decapod evolution.</title>
        <authorList>
            <person name="Jeong J.-H."/>
            <person name="Song I."/>
            <person name="Kim S."/>
            <person name="Choi T."/>
            <person name="Kim D."/>
            <person name="Ryu S."/>
            <person name="Kim W."/>
        </authorList>
    </citation>
    <scope>NUCLEOTIDE SEQUENCE [LARGE SCALE GENOMIC DNA]</scope>
    <source>
        <tissue evidence="2">Muscle</tissue>
    </source>
</reference>
<sequence length="564" mass="63343">MNSNTENDNSEPHQQTTVNVIGLHQCHHHHHHHHGHMVRVACRPQEGWELTASICSSEASEQQQVKTPRTGDRQKSGASPLRQTPALTPTHVYSDDYERILEQKEFFYLPLQQKDRRHKRLAEFQPTRRVKTSSVTSSLAHSIPDTNPTHRSAPETHDSDVDDKVMLYITSYKNSRSDYEKQREDAIRPQHKTHAQTEDNKHDTGPRQLDASKTRLKDKQTGKAKHFNGETNFDPTINEIESEAESDQHSEGKSAVSFLPDERNDSEIIHYSASLEERETHTRITPAQATKFSDSQRNKEIKSKKPLSTGDTETTLKMEVGPMFVNGSETQNYTNDEDFQPNNNEKNFRALVFPEDSVLENPNENNLSTFTNDSSHEGSTFEIEKNTPSKEATTTPSRPIIFPRVESDDPASEESVDDDTLLTENTKITDSVAQPTRETTPRGANSEMLPAVQISESTPVGDATPEDGAIKTEDMENDSDKNNDDSSENDVEEGIEDPNTNTPRPEESTLNPIITNTTSVEVLHHEPKNSPSSPHTADPTVTTEKPKTQGTRLLIAQIFKSIFG</sequence>
<feature type="region of interest" description="Disordered" evidence="1">
    <location>
        <begin position="58"/>
        <end position="90"/>
    </location>
</feature>
<keyword evidence="3" id="KW-1185">Reference proteome</keyword>
<feature type="compositionally biased region" description="Polar residues" evidence="1">
    <location>
        <begin position="422"/>
        <end position="438"/>
    </location>
</feature>
<feature type="compositionally biased region" description="Basic and acidic residues" evidence="1">
    <location>
        <begin position="152"/>
        <end position="161"/>
    </location>
</feature>
<proteinExistence type="predicted"/>
<feature type="compositionally biased region" description="Basic and acidic residues" evidence="1">
    <location>
        <begin position="468"/>
        <end position="484"/>
    </location>
</feature>
<dbReference type="OrthoDB" id="6382740at2759"/>
<accession>A0A5B7F2Y8</accession>
<feature type="compositionally biased region" description="Basic and acidic residues" evidence="1">
    <location>
        <begin position="175"/>
        <end position="188"/>
    </location>
</feature>